<dbReference type="Proteomes" id="UP000326852">
    <property type="component" value="Unassembled WGS sequence"/>
</dbReference>
<dbReference type="PROSITE" id="PS01174">
    <property type="entry name" value="LIPASE_GDXG_SER"/>
    <property type="match status" value="1"/>
</dbReference>
<dbReference type="AlphaFoldDB" id="A0A5N6MGT7"/>
<protein>
    <submittedName>
        <fullName evidence="5">Alpha/beta hydrolase fold domain-containing protein</fullName>
    </submittedName>
</protein>
<comment type="similarity">
    <text evidence="1">Belongs to the 'GDXG' lipolytic enzyme family.</text>
</comment>
<keyword evidence="2 5" id="KW-0378">Hydrolase</keyword>
<dbReference type="InterPro" id="IPR050300">
    <property type="entry name" value="GDXG_lipolytic_enzyme"/>
</dbReference>
<dbReference type="PANTHER" id="PTHR48081">
    <property type="entry name" value="AB HYDROLASE SUPERFAMILY PROTEIN C4A8.06C"/>
    <property type="match status" value="1"/>
</dbReference>
<dbReference type="InterPro" id="IPR049492">
    <property type="entry name" value="BD-FAE-like_dom"/>
</dbReference>
<dbReference type="InterPro" id="IPR029058">
    <property type="entry name" value="AB_hydrolase_fold"/>
</dbReference>
<organism evidence="5 6">
    <name type="scientific">Arthrobacter yangruifuii</name>
    <dbReference type="NCBI Taxonomy" id="2606616"/>
    <lineage>
        <taxon>Bacteria</taxon>
        <taxon>Bacillati</taxon>
        <taxon>Actinomycetota</taxon>
        <taxon>Actinomycetes</taxon>
        <taxon>Micrococcales</taxon>
        <taxon>Micrococcaceae</taxon>
        <taxon>Arthrobacter</taxon>
    </lineage>
</organism>
<name>A0A5N6MGT7_9MICC</name>
<gene>
    <name evidence="5" type="ORF">GD627_12385</name>
</gene>
<dbReference type="SUPFAM" id="SSF53474">
    <property type="entry name" value="alpha/beta-Hydrolases"/>
    <property type="match status" value="1"/>
</dbReference>
<dbReference type="Pfam" id="PF20434">
    <property type="entry name" value="BD-FAE"/>
    <property type="match status" value="1"/>
</dbReference>
<dbReference type="InterPro" id="IPR033140">
    <property type="entry name" value="Lipase_GDXG_put_SER_AS"/>
</dbReference>
<reference evidence="5 6" key="1">
    <citation type="submission" date="2019-08" db="EMBL/GenBank/DDBJ databases">
        <title>Arthrobacter sp. nov., isolated from plateau pika and Tibetan wild ass.</title>
        <authorList>
            <person name="Ge Y."/>
        </authorList>
    </citation>
    <scope>NUCLEOTIDE SEQUENCE [LARGE SCALE GENOMIC DNA]</scope>
    <source>
        <strain evidence="5 6">785</strain>
    </source>
</reference>
<evidence type="ECO:0000313" key="5">
    <source>
        <dbReference type="EMBL" id="KAD3515098.1"/>
    </source>
</evidence>
<evidence type="ECO:0000256" key="1">
    <source>
        <dbReference type="ARBA" id="ARBA00010515"/>
    </source>
</evidence>
<dbReference type="GO" id="GO:0016787">
    <property type="term" value="F:hydrolase activity"/>
    <property type="evidence" value="ECO:0007669"/>
    <property type="project" value="UniProtKB-KW"/>
</dbReference>
<proteinExistence type="inferred from homology"/>
<evidence type="ECO:0000256" key="3">
    <source>
        <dbReference type="PROSITE-ProRule" id="PRU10038"/>
    </source>
</evidence>
<accession>A0A5N6MGT7</accession>
<dbReference type="EMBL" id="VTFX01000005">
    <property type="protein sequence ID" value="KAD3515098.1"/>
    <property type="molecule type" value="Genomic_DNA"/>
</dbReference>
<comment type="caution">
    <text evidence="5">The sequence shown here is derived from an EMBL/GenBank/DDBJ whole genome shotgun (WGS) entry which is preliminary data.</text>
</comment>
<dbReference type="Gene3D" id="3.40.50.1820">
    <property type="entry name" value="alpha/beta hydrolase"/>
    <property type="match status" value="1"/>
</dbReference>
<feature type="domain" description="BD-FAE-like" evidence="4">
    <location>
        <begin position="79"/>
        <end position="285"/>
    </location>
</feature>
<dbReference type="RefSeq" id="WP_152272765.1">
    <property type="nucleotide sequence ID" value="NZ_VTFX01000005.1"/>
</dbReference>
<keyword evidence="6" id="KW-1185">Reference proteome</keyword>
<sequence length="369" mass="39581">MKHSSLITAGLLAGAGAVAGISAAAVLKLDRRASALLIRGVFAAAGKVPVKKVLPHIPRFTVTGHRGLRYLGSSSKPSLDLFLPEEPARKPLPVVMWIHGGAWISGSKEDVAPYLRVLAGFGYAVLGVGYSISPKAVYPTAVQELNAALGWMREHADRYGLDPNRIVLAGDSAGAQLAAQLALVITNPGYAKDTGVVPAADPGQLRGILLNCGVFDLDAVARMAGPVGWGLRKALWSYTGSKDWAGTAAAEHMCIPKHVDRRFPPTYISGGNGDNLTRTQSLPLADRLQDLGVPVRRSFWPQDHKPALGHEYQFQLHRPEAMESLHRTVAFLEEVTGVAALPGMPPEKVIALREDRPEDIFRRDGRIAA</sequence>
<evidence type="ECO:0000313" key="6">
    <source>
        <dbReference type="Proteomes" id="UP000326852"/>
    </source>
</evidence>
<evidence type="ECO:0000259" key="4">
    <source>
        <dbReference type="Pfam" id="PF20434"/>
    </source>
</evidence>
<evidence type="ECO:0000256" key="2">
    <source>
        <dbReference type="ARBA" id="ARBA00022801"/>
    </source>
</evidence>
<feature type="active site" evidence="3">
    <location>
        <position position="172"/>
    </location>
</feature>